<evidence type="ECO:0000313" key="3">
    <source>
        <dbReference type="Proteomes" id="UP001149074"/>
    </source>
</evidence>
<organism evidence="2 3">
    <name type="scientific">Penicillium argentinense</name>
    <dbReference type="NCBI Taxonomy" id="1131581"/>
    <lineage>
        <taxon>Eukaryota</taxon>
        <taxon>Fungi</taxon>
        <taxon>Dikarya</taxon>
        <taxon>Ascomycota</taxon>
        <taxon>Pezizomycotina</taxon>
        <taxon>Eurotiomycetes</taxon>
        <taxon>Eurotiomycetidae</taxon>
        <taxon>Eurotiales</taxon>
        <taxon>Aspergillaceae</taxon>
        <taxon>Penicillium</taxon>
    </lineage>
</organism>
<keyword evidence="3" id="KW-1185">Reference proteome</keyword>
<dbReference type="PANTHER" id="PTHR42085">
    <property type="entry name" value="F-BOX DOMAIN-CONTAINING PROTEIN"/>
    <property type="match status" value="1"/>
</dbReference>
<name>A0A9W9G1U2_9EURO</name>
<sequence length="350" mass="40224">MTDQTQQTPFASPLLALPPEIRLRIYRNAFTPTEDDHPSHYGSLPSDLLRPLHTCRQIYKEAQFLAFSCVSYPLDFGGDLNFAECCSKLKPDLLQAIKSVTICSYVDEMCRGEHTWLFAIPDFDFVKLGLRNLEELVLRPTGSYDMWKTLKPREDAVGGADSFTEITLAAFAKVLLATIRQQKALKRIIVYCRQFVLRKDLPKLQKEFRSEFYQPSFQNWDREEPENAFQNNYSLWARSWNIITVEPDRWMLVSHQGVRGLERSVTLDFRVSDEWEEYHAKYAVSSSSPGPEGELDYLERLLGPTFVEALRHLAANSMTENQGEQSDSNEDEDGYDHDDANDNDQGGVQQ</sequence>
<proteinExistence type="predicted"/>
<feature type="region of interest" description="Disordered" evidence="1">
    <location>
        <begin position="314"/>
        <end position="350"/>
    </location>
</feature>
<dbReference type="InterPro" id="IPR038883">
    <property type="entry name" value="AN11006-like"/>
</dbReference>
<feature type="compositionally biased region" description="Acidic residues" evidence="1">
    <location>
        <begin position="327"/>
        <end position="342"/>
    </location>
</feature>
<gene>
    <name evidence="2" type="ORF">N7532_001065</name>
</gene>
<reference evidence="2" key="1">
    <citation type="submission" date="2022-11" db="EMBL/GenBank/DDBJ databases">
        <authorList>
            <person name="Petersen C."/>
        </authorList>
    </citation>
    <scope>NUCLEOTIDE SEQUENCE</scope>
    <source>
        <strain evidence="2">IBT 30761</strain>
    </source>
</reference>
<feature type="compositionally biased region" description="Polar residues" evidence="1">
    <location>
        <begin position="316"/>
        <end position="326"/>
    </location>
</feature>
<dbReference type="Proteomes" id="UP001149074">
    <property type="component" value="Unassembled WGS sequence"/>
</dbReference>
<comment type="caution">
    <text evidence="2">The sequence shown here is derived from an EMBL/GenBank/DDBJ whole genome shotgun (WGS) entry which is preliminary data.</text>
</comment>
<evidence type="ECO:0000256" key="1">
    <source>
        <dbReference type="SAM" id="MobiDB-lite"/>
    </source>
</evidence>
<protein>
    <submittedName>
        <fullName evidence="2">Uncharacterized protein</fullName>
    </submittedName>
</protein>
<dbReference type="PANTHER" id="PTHR42085:SF1">
    <property type="entry name" value="F-BOX DOMAIN-CONTAINING PROTEIN"/>
    <property type="match status" value="1"/>
</dbReference>
<dbReference type="OrthoDB" id="4349093at2759"/>
<reference evidence="2" key="2">
    <citation type="journal article" date="2023" name="IMA Fungus">
        <title>Comparative genomic study of the Penicillium genus elucidates a diverse pangenome and 15 lateral gene transfer events.</title>
        <authorList>
            <person name="Petersen C."/>
            <person name="Sorensen T."/>
            <person name="Nielsen M.R."/>
            <person name="Sondergaard T.E."/>
            <person name="Sorensen J.L."/>
            <person name="Fitzpatrick D.A."/>
            <person name="Frisvad J.C."/>
            <person name="Nielsen K.L."/>
        </authorList>
    </citation>
    <scope>NUCLEOTIDE SEQUENCE</scope>
    <source>
        <strain evidence="2">IBT 30761</strain>
    </source>
</reference>
<accession>A0A9W9G1U2</accession>
<dbReference type="EMBL" id="JAPQKI010000002">
    <property type="protein sequence ID" value="KAJ5110530.1"/>
    <property type="molecule type" value="Genomic_DNA"/>
</dbReference>
<dbReference type="RefSeq" id="XP_056478600.1">
    <property type="nucleotide sequence ID" value="XM_056613559.1"/>
</dbReference>
<evidence type="ECO:0000313" key="2">
    <source>
        <dbReference type="EMBL" id="KAJ5110530.1"/>
    </source>
</evidence>
<dbReference type="AlphaFoldDB" id="A0A9W9G1U2"/>
<dbReference type="GeneID" id="81352538"/>